<evidence type="ECO:0000256" key="1">
    <source>
        <dbReference type="SAM" id="Phobius"/>
    </source>
</evidence>
<dbReference type="EMBL" id="CP144695">
    <property type="protein sequence ID" value="WVZ06036.1"/>
    <property type="molecule type" value="Genomic_DNA"/>
</dbReference>
<evidence type="ECO:0000313" key="3">
    <source>
        <dbReference type="Proteomes" id="UP001374535"/>
    </source>
</evidence>
<proteinExistence type="predicted"/>
<keyword evidence="3" id="KW-1185">Reference proteome</keyword>
<protein>
    <submittedName>
        <fullName evidence="2">Uncharacterized protein</fullName>
    </submittedName>
</protein>
<keyword evidence="1" id="KW-0472">Membrane</keyword>
<sequence length="158" mass="18567">MGLLMNHSRRTSLTMPKRGATIWWSLGLFTLFHLTYGTIFFGWTVLRPYGMTSNPDFFREIFYGFPHCKMKQLACVKEIALSRNSSLSFESYGMNLRIFVQNQFAPVKYHIIAQRKHEDRVLQFLRGLNEQYVGHTIEVCYKKHRFPSVIDFTVEKAS</sequence>
<organism evidence="2 3">
    <name type="scientific">Vigna mungo</name>
    <name type="common">Black gram</name>
    <name type="synonym">Phaseolus mungo</name>
    <dbReference type="NCBI Taxonomy" id="3915"/>
    <lineage>
        <taxon>Eukaryota</taxon>
        <taxon>Viridiplantae</taxon>
        <taxon>Streptophyta</taxon>
        <taxon>Embryophyta</taxon>
        <taxon>Tracheophyta</taxon>
        <taxon>Spermatophyta</taxon>
        <taxon>Magnoliopsida</taxon>
        <taxon>eudicotyledons</taxon>
        <taxon>Gunneridae</taxon>
        <taxon>Pentapetalae</taxon>
        <taxon>rosids</taxon>
        <taxon>fabids</taxon>
        <taxon>Fabales</taxon>
        <taxon>Fabaceae</taxon>
        <taxon>Papilionoideae</taxon>
        <taxon>50 kb inversion clade</taxon>
        <taxon>NPAAA clade</taxon>
        <taxon>indigoferoid/millettioid clade</taxon>
        <taxon>Phaseoleae</taxon>
        <taxon>Vigna</taxon>
    </lineage>
</organism>
<name>A0AAQ3NBU9_VIGMU</name>
<gene>
    <name evidence="2" type="ORF">V8G54_019382</name>
</gene>
<evidence type="ECO:0000313" key="2">
    <source>
        <dbReference type="EMBL" id="WVZ06036.1"/>
    </source>
</evidence>
<feature type="transmembrane region" description="Helical" evidence="1">
    <location>
        <begin position="21"/>
        <end position="46"/>
    </location>
</feature>
<dbReference type="AlphaFoldDB" id="A0AAQ3NBU9"/>
<accession>A0AAQ3NBU9</accession>
<keyword evidence="1" id="KW-0812">Transmembrane</keyword>
<dbReference type="Proteomes" id="UP001374535">
    <property type="component" value="Chromosome 6"/>
</dbReference>
<keyword evidence="1" id="KW-1133">Transmembrane helix</keyword>
<reference evidence="2 3" key="1">
    <citation type="journal article" date="2023" name="Life. Sci Alliance">
        <title>Evolutionary insights into 3D genome organization and epigenetic landscape of Vigna mungo.</title>
        <authorList>
            <person name="Junaid A."/>
            <person name="Singh B."/>
            <person name="Bhatia S."/>
        </authorList>
    </citation>
    <scope>NUCLEOTIDE SEQUENCE [LARGE SCALE GENOMIC DNA]</scope>
    <source>
        <strain evidence="2">Urdbean</strain>
    </source>
</reference>